<gene>
    <name evidence="1" type="ORF">DET61_12411</name>
</gene>
<reference evidence="1 2" key="1">
    <citation type="submission" date="2018-07" db="EMBL/GenBank/DDBJ databases">
        <title>Freshwater and sediment microbial communities from various areas in North America, analyzing microbe dynamics in response to fracking.</title>
        <authorList>
            <person name="Lamendella R."/>
        </authorList>
    </citation>
    <scope>NUCLEOTIDE SEQUENCE [LARGE SCALE GENOMIC DNA]</scope>
    <source>
        <strain evidence="1 2">105B</strain>
    </source>
</reference>
<comment type="caution">
    <text evidence="1">The sequence shown here is derived from an EMBL/GenBank/DDBJ whole genome shotgun (WGS) entry which is preliminary data.</text>
</comment>
<organism evidence="1 2">
    <name type="scientific">Marinobacter nauticus</name>
    <name type="common">Marinobacter hydrocarbonoclasticus</name>
    <name type="synonym">Marinobacter aquaeolei</name>
    <dbReference type="NCBI Taxonomy" id="2743"/>
    <lineage>
        <taxon>Bacteria</taxon>
        <taxon>Pseudomonadati</taxon>
        <taxon>Pseudomonadota</taxon>
        <taxon>Gammaproteobacteria</taxon>
        <taxon>Pseudomonadales</taxon>
        <taxon>Marinobacteraceae</taxon>
        <taxon>Marinobacter</taxon>
    </lineage>
</organism>
<accession>A0A368X3G1</accession>
<dbReference type="InterPro" id="IPR036866">
    <property type="entry name" value="RibonucZ/Hydroxyglut_hydro"/>
</dbReference>
<evidence type="ECO:0000313" key="2">
    <source>
        <dbReference type="Proteomes" id="UP000253647"/>
    </source>
</evidence>
<dbReference type="Proteomes" id="UP000253647">
    <property type="component" value="Unassembled WGS sequence"/>
</dbReference>
<dbReference type="AlphaFoldDB" id="A0A368X3G1"/>
<proteinExistence type="predicted"/>
<evidence type="ECO:0000313" key="1">
    <source>
        <dbReference type="EMBL" id="RCW62540.1"/>
    </source>
</evidence>
<dbReference type="RefSeq" id="WP_114435535.1">
    <property type="nucleotide sequence ID" value="NZ_QPJI01000024.1"/>
</dbReference>
<protein>
    <recommendedName>
        <fullName evidence="3">Metallohydrolase</fullName>
    </recommendedName>
</protein>
<dbReference type="SUPFAM" id="SSF56281">
    <property type="entry name" value="Metallo-hydrolase/oxidoreductase"/>
    <property type="match status" value="1"/>
</dbReference>
<dbReference type="Gene3D" id="3.60.15.10">
    <property type="entry name" value="Ribonuclease Z/Hydroxyacylglutathione hydrolase-like"/>
    <property type="match status" value="1"/>
</dbReference>
<dbReference type="EMBL" id="QPJI01000024">
    <property type="protein sequence ID" value="RCW62540.1"/>
    <property type="molecule type" value="Genomic_DNA"/>
</dbReference>
<name>A0A368X3G1_MARNT</name>
<evidence type="ECO:0008006" key="3">
    <source>
        <dbReference type="Google" id="ProtNLM"/>
    </source>
</evidence>
<sequence>MNSKITFFPVDNGDMTLLQLADDRQTCLLIDCRIRRSADDPSDTTPDVAYELRKRIKNDARGRPFVDAMLLSHPDEDHCLGLRAHFWLGPVEDYPDDDKDQSQKRIIIRELWSSPMVFRRASKKLTLCDDAKAFSKEARRRVQANRDSGFNVPDGDRILILGQDKNGKTEGLEQILVRQGEVIRGINGMGQNLLESRLLAPFREQDEDVEEELSKNDSSVVINFSIRESSSGDCFSRFLSGGDSGVCIWERLWREYTADDLKYDLLLAPHHCSWRSLSHDSWSDNGNDAEISEDARSALAQANDDAFIVSSSKPVVDDDNDPPCIRAKREYKSILGSTGIFKCTGEEPTRKKPEPIVFQGARSGFRLAVAVAATASVASAAPPRAGSDD</sequence>